<dbReference type="EMBL" id="RAQM01000008">
    <property type="protein sequence ID" value="RKF04010.1"/>
    <property type="molecule type" value="Genomic_DNA"/>
</dbReference>
<evidence type="ECO:0000313" key="2">
    <source>
        <dbReference type="Proteomes" id="UP000285780"/>
    </source>
</evidence>
<organism evidence="1 2">
    <name type="scientific">Tenacibaculum lutimaris</name>
    <dbReference type="NCBI Taxonomy" id="285258"/>
    <lineage>
        <taxon>Bacteria</taxon>
        <taxon>Pseudomonadati</taxon>
        <taxon>Bacteroidota</taxon>
        <taxon>Flavobacteriia</taxon>
        <taxon>Flavobacteriales</taxon>
        <taxon>Flavobacteriaceae</taxon>
        <taxon>Tenacibaculum</taxon>
    </lineage>
</organism>
<sequence length="119" mass="13679">MVIEDLVGNYNIIGSNQDESTNTYKGTLSLTLDENNRIIAKWLINNEQEQFGTGFFKNNILAINFNYTGYDNTIYKGVVVYSCLSKNILDGFWSEKHGNPLFLGEERCFRIQEQPQLIN</sequence>
<name>A0A420E1R0_9FLAO</name>
<dbReference type="Proteomes" id="UP000285780">
    <property type="component" value="Unassembled WGS sequence"/>
</dbReference>
<protein>
    <submittedName>
        <fullName evidence="1">Uncharacterized protein</fullName>
    </submittedName>
</protein>
<proteinExistence type="predicted"/>
<reference evidence="1 2" key="1">
    <citation type="submission" date="2018-09" db="EMBL/GenBank/DDBJ databases">
        <title>Genomic Encyclopedia of Archaeal and Bacterial Type Strains, Phase II (KMG-II): from individual species to whole genera.</title>
        <authorList>
            <person name="Goeker M."/>
        </authorList>
    </citation>
    <scope>NUCLEOTIDE SEQUENCE [LARGE SCALE GENOMIC DNA]</scope>
    <source>
        <strain evidence="1 2">DSM 16505</strain>
    </source>
</reference>
<accession>A0A420E1R0</accession>
<evidence type="ECO:0000313" key="1">
    <source>
        <dbReference type="EMBL" id="RKF04010.1"/>
    </source>
</evidence>
<keyword evidence="2" id="KW-1185">Reference proteome</keyword>
<comment type="caution">
    <text evidence="1">The sequence shown here is derived from an EMBL/GenBank/DDBJ whole genome shotgun (WGS) entry which is preliminary data.</text>
</comment>
<dbReference type="AlphaFoldDB" id="A0A420E1R0"/>
<gene>
    <name evidence="1" type="ORF">C8N26_1642</name>
</gene>
<dbReference type="RefSeq" id="WP_120186847.1">
    <property type="nucleotide sequence ID" value="NZ_RAQM01000008.1"/>
</dbReference>